<feature type="compositionally biased region" description="Polar residues" evidence="1">
    <location>
        <begin position="44"/>
        <end position="55"/>
    </location>
</feature>
<reference evidence="2" key="2">
    <citation type="submission" date="2020-09" db="EMBL/GenBank/DDBJ databases">
        <authorList>
            <person name="Sun Q."/>
            <person name="Ohkuma M."/>
        </authorList>
    </citation>
    <scope>NUCLEOTIDE SEQUENCE</scope>
    <source>
        <strain evidence="2">JCM 4335</strain>
    </source>
</reference>
<gene>
    <name evidence="2" type="ORF">GCM10010249_60820</name>
</gene>
<reference evidence="2" key="1">
    <citation type="journal article" date="2014" name="Int. J. Syst. Evol. Microbiol.">
        <title>Complete genome sequence of Corynebacterium casei LMG S-19264T (=DSM 44701T), isolated from a smear-ripened cheese.</title>
        <authorList>
            <consortium name="US DOE Joint Genome Institute (JGI-PGF)"/>
            <person name="Walter F."/>
            <person name="Albersmeier A."/>
            <person name="Kalinowski J."/>
            <person name="Ruckert C."/>
        </authorList>
    </citation>
    <scope>NUCLEOTIDE SEQUENCE</scope>
    <source>
        <strain evidence="2">JCM 4335</strain>
    </source>
</reference>
<organism evidence="2 3">
    <name type="scientific">Streptomyces roseolilacinus</name>
    <dbReference type="NCBI Taxonomy" id="66904"/>
    <lineage>
        <taxon>Bacteria</taxon>
        <taxon>Bacillati</taxon>
        <taxon>Actinomycetota</taxon>
        <taxon>Actinomycetes</taxon>
        <taxon>Kitasatosporales</taxon>
        <taxon>Streptomycetaceae</taxon>
        <taxon>Streptomyces</taxon>
    </lineage>
</organism>
<dbReference type="EMBL" id="BMSV01000028">
    <property type="protein sequence ID" value="GGQ34389.1"/>
    <property type="molecule type" value="Genomic_DNA"/>
</dbReference>
<accession>A0A918EMX1</accession>
<evidence type="ECO:0000256" key="1">
    <source>
        <dbReference type="SAM" id="MobiDB-lite"/>
    </source>
</evidence>
<protein>
    <submittedName>
        <fullName evidence="2">Uncharacterized protein</fullName>
    </submittedName>
</protein>
<name>A0A918EMX1_9ACTN</name>
<evidence type="ECO:0000313" key="2">
    <source>
        <dbReference type="EMBL" id="GGQ34389.1"/>
    </source>
</evidence>
<comment type="caution">
    <text evidence="2">The sequence shown here is derived from an EMBL/GenBank/DDBJ whole genome shotgun (WGS) entry which is preliminary data.</text>
</comment>
<feature type="region of interest" description="Disordered" evidence="1">
    <location>
        <begin position="34"/>
        <end position="62"/>
    </location>
</feature>
<evidence type="ECO:0000313" key="3">
    <source>
        <dbReference type="Proteomes" id="UP000654123"/>
    </source>
</evidence>
<keyword evidence="3" id="KW-1185">Reference proteome</keyword>
<proteinExistence type="predicted"/>
<sequence>MRTVGGISGSESRVVPTMTINSKEAWPVAVKGSAARPEEPFGFGTSTPRNSSVTISGLPFSG</sequence>
<dbReference type="AlphaFoldDB" id="A0A918EMX1"/>
<dbReference type="Proteomes" id="UP000654123">
    <property type="component" value="Unassembled WGS sequence"/>
</dbReference>